<name>A0A6F9DWU0_9ASCI</name>
<dbReference type="PROSITE" id="PS51036">
    <property type="entry name" value="ZF_A20"/>
    <property type="match status" value="1"/>
</dbReference>
<dbReference type="GO" id="GO:0008270">
    <property type="term" value="F:zinc ion binding"/>
    <property type="evidence" value="ECO:0007669"/>
    <property type="project" value="UniProtKB-KW"/>
</dbReference>
<evidence type="ECO:0000256" key="1">
    <source>
        <dbReference type="ARBA" id="ARBA00022723"/>
    </source>
</evidence>
<dbReference type="SUPFAM" id="SSF118310">
    <property type="entry name" value="AN1-like Zinc finger"/>
    <property type="match status" value="1"/>
</dbReference>
<feature type="compositionally biased region" description="Polar residues" evidence="5">
    <location>
        <begin position="185"/>
        <end position="201"/>
    </location>
</feature>
<evidence type="ECO:0000256" key="4">
    <source>
        <dbReference type="PROSITE-ProRule" id="PRU00449"/>
    </source>
</evidence>
<dbReference type="SUPFAM" id="SSF57716">
    <property type="entry name" value="Glucocorticoid receptor-like (DNA-binding domain)"/>
    <property type="match status" value="1"/>
</dbReference>
<dbReference type="EMBL" id="LR792052">
    <property type="protein sequence ID" value="CAB3267914.1"/>
    <property type="molecule type" value="mRNA"/>
</dbReference>
<dbReference type="Pfam" id="PF01428">
    <property type="entry name" value="zf-AN1"/>
    <property type="match status" value="1"/>
</dbReference>
<evidence type="ECO:0000256" key="3">
    <source>
        <dbReference type="ARBA" id="ARBA00022833"/>
    </source>
</evidence>
<dbReference type="Pfam" id="PF01754">
    <property type="entry name" value="zf-A20"/>
    <property type="match status" value="1"/>
</dbReference>
<keyword evidence="3" id="KW-0862">Zinc</keyword>
<evidence type="ECO:0000313" key="8">
    <source>
        <dbReference type="EMBL" id="CAB3267914.1"/>
    </source>
</evidence>
<feature type="region of interest" description="Disordered" evidence="5">
    <location>
        <begin position="119"/>
        <end position="146"/>
    </location>
</feature>
<dbReference type="PANTHER" id="PTHR10634:SF149">
    <property type="entry name" value="AN1-TYPE DOMAIN-CONTAINING PROTEIN-RELATED"/>
    <property type="match status" value="1"/>
</dbReference>
<organism evidence="8">
    <name type="scientific">Phallusia mammillata</name>
    <dbReference type="NCBI Taxonomy" id="59560"/>
    <lineage>
        <taxon>Eukaryota</taxon>
        <taxon>Metazoa</taxon>
        <taxon>Chordata</taxon>
        <taxon>Tunicata</taxon>
        <taxon>Ascidiacea</taxon>
        <taxon>Phlebobranchia</taxon>
        <taxon>Ascidiidae</taxon>
        <taxon>Phallusia</taxon>
    </lineage>
</organism>
<accession>A0A6F9DWU0</accession>
<evidence type="ECO:0000259" key="6">
    <source>
        <dbReference type="PROSITE" id="PS51036"/>
    </source>
</evidence>
<keyword evidence="2 4" id="KW-0863">Zinc-finger</keyword>
<proteinExistence type="evidence at transcript level"/>
<evidence type="ECO:0000256" key="5">
    <source>
        <dbReference type="SAM" id="MobiDB-lite"/>
    </source>
</evidence>
<feature type="domain" description="A20-type" evidence="6">
    <location>
        <begin position="85"/>
        <end position="119"/>
    </location>
</feature>
<dbReference type="InterPro" id="IPR000058">
    <property type="entry name" value="Znf_AN1"/>
</dbReference>
<keyword evidence="1" id="KW-0479">Metal-binding</keyword>
<protein>
    <submittedName>
        <fullName evidence="8">AN1-type zinc finger protein 5</fullName>
    </submittedName>
</protein>
<dbReference type="Gene3D" id="1.20.5.4770">
    <property type="match status" value="1"/>
</dbReference>
<dbReference type="AlphaFoldDB" id="A0A6F9DWU0"/>
<dbReference type="GO" id="GO:0003677">
    <property type="term" value="F:DNA binding"/>
    <property type="evidence" value="ECO:0007669"/>
    <property type="project" value="InterPro"/>
</dbReference>
<evidence type="ECO:0000256" key="2">
    <source>
        <dbReference type="ARBA" id="ARBA00022771"/>
    </source>
</evidence>
<feature type="domain" description="AN1-type" evidence="7">
    <location>
        <begin position="217"/>
        <end position="263"/>
    </location>
</feature>
<dbReference type="PROSITE" id="PS51039">
    <property type="entry name" value="ZF_AN1"/>
    <property type="match status" value="1"/>
</dbReference>
<dbReference type="FunFam" id="4.10.1110.10:FF:000001">
    <property type="entry name" value="Zinc finger AN1-type containing 6"/>
    <property type="match status" value="1"/>
</dbReference>
<dbReference type="PANTHER" id="PTHR10634">
    <property type="entry name" value="AN1-TYPE ZINC FINGER PROTEIN"/>
    <property type="match status" value="1"/>
</dbReference>
<dbReference type="SMART" id="SM00259">
    <property type="entry name" value="ZnF_A20"/>
    <property type="match status" value="1"/>
</dbReference>
<sequence length="282" mass="30712">MMAWNVPKCWTIKHVAYHIHGQLYSVQETDCCVVLLTGHHSCEQQAGDNLQPLDRNTPKYVAWWTKHCIVTSKTFSAEMEGPSQSSQATLCRNGCGFYGSPKTDGMCSICYKDVVQKKNNSGRKSPGITHVNSKPVEMSPSSVTSRSEVASAMASLATSDVPVTTISPIKESSASSLPIAIPSATNPNTSLTSPSPKNSSFDEAGTSLDDSQASPSKPKKNRCASCRKRLGLTGFNCRCGKIFCGLHRYSDQHQCEFDYRADGQAKIRKENPVIVGEKINKI</sequence>
<dbReference type="SMART" id="SM00154">
    <property type="entry name" value="ZnF_AN1"/>
    <property type="match status" value="1"/>
</dbReference>
<reference evidence="8" key="1">
    <citation type="submission" date="2020-04" db="EMBL/GenBank/DDBJ databases">
        <authorList>
            <person name="Neveu A P."/>
        </authorList>
    </citation>
    <scope>NUCLEOTIDE SEQUENCE</scope>
    <source>
        <tissue evidence="8">Whole embryo</tissue>
    </source>
</reference>
<dbReference type="InterPro" id="IPR035896">
    <property type="entry name" value="AN1-like_Znf"/>
</dbReference>
<feature type="region of interest" description="Disordered" evidence="5">
    <location>
        <begin position="178"/>
        <end position="222"/>
    </location>
</feature>
<evidence type="ECO:0000259" key="7">
    <source>
        <dbReference type="PROSITE" id="PS51039"/>
    </source>
</evidence>
<dbReference type="InterPro" id="IPR050652">
    <property type="entry name" value="AN1_A20_ZnFinger"/>
</dbReference>
<dbReference type="InterPro" id="IPR002653">
    <property type="entry name" value="Znf_A20"/>
</dbReference>
<dbReference type="Gene3D" id="4.10.1110.10">
    <property type="entry name" value="AN1-like Zinc finger"/>
    <property type="match status" value="1"/>
</dbReference>
<gene>
    <name evidence="8" type="primary">Zfand5-001</name>
</gene>